<feature type="chain" id="PRO_5044788650" description="protein O-GlcNAc transferase" evidence="9">
    <location>
        <begin position="24"/>
        <end position="1363"/>
    </location>
</feature>
<feature type="domain" description="O-GlcNAc transferase C-terminal" evidence="10">
    <location>
        <begin position="522"/>
        <end position="716"/>
    </location>
</feature>
<dbReference type="SUPFAM" id="SSF48452">
    <property type="entry name" value="TPR-like"/>
    <property type="match status" value="2"/>
</dbReference>
<keyword evidence="7 8" id="KW-0802">TPR repeat</keyword>
<feature type="domain" description="O-GlcNAc transferase C-terminal" evidence="10">
    <location>
        <begin position="269"/>
        <end position="507"/>
    </location>
</feature>
<evidence type="ECO:0000256" key="8">
    <source>
        <dbReference type="PROSITE-ProRule" id="PRU00339"/>
    </source>
</evidence>
<accession>A0ABD3FVX7</accession>
<feature type="repeat" description="TPR" evidence="8">
    <location>
        <begin position="801"/>
        <end position="834"/>
    </location>
</feature>
<evidence type="ECO:0000313" key="11">
    <source>
        <dbReference type="EMBL" id="KAL3669821.1"/>
    </source>
</evidence>
<dbReference type="Pfam" id="PF13431">
    <property type="entry name" value="TPR_17"/>
    <property type="match status" value="1"/>
</dbReference>
<dbReference type="SUPFAM" id="SSF53756">
    <property type="entry name" value="UDP-Glycosyltransferase/glycogen phosphorylase"/>
    <property type="match status" value="1"/>
</dbReference>
<feature type="repeat" description="TPR" evidence="8">
    <location>
        <begin position="150"/>
        <end position="183"/>
    </location>
</feature>
<dbReference type="InterPro" id="IPR019734">
    <property type="entry name" value="TPR_rpt"/>
</dbReference>
<protein>
    <recommendedName>
        <fullName evidence="3">protein O-GlcNAc transferase</fullName>
        <ecNumber evidence="3">2.4.1.255</ecNumber>
    </recommendedName>
</protein>
<proteinExistence type="inferred from homology"/>
<comment type="similarity">
    <text evidence="2">Belongs to the glycosyltransferase 41 family. O-GlcNAc transferase subfamily.</text>
</comment>
<dbReference type="Gene3D" id="1.25.40.10">
    <property type="entry name" value="Tetratricopeptide repeat domain"/>
    <property type="match status" value="5"/>
</dbReference>
<evidence type="ECO:0000256" key="6">
    <source>
        <dbReference type="ARBA" id="ARBA00022737"/>
    </source>
</evidence>
<dbReference type="Proteomes" id="UP001632037">
    <property type="component" value="Unassembled WGS sequence"/>
</dbReference>
<organism evidence="11 12">
    <name type="scientific">Phytophthora oleae</name>
    <dbReference type="NCBI Taxonomy" id="2107226"/>
    <lineage>
        <taxon>Eukaryota</taxon>
        <taxon>Sar</taxon>
        <taxon>Stramenopiles</taxon>
        <taxon>Oomycota</taxon>
        <taxon>Peronosporomycetes</taxon>
        <taxon>Peronosporales</taxon>
        <taxon>Peronosporaceae</taxon>
        <taxon>Phytophthora</taxon>
    </lineage>
</organism>
<comment type="pathway">
    <text evidence="1">Protein modification; protein glycosylation.</text>
</comment>
<gene>
    <name evidence="11" type="ORF">V7S43_005198</name>
</gene>
<evidence type="ECO:0000256" key="4">
    <source>
        <dbReference type="ARBA" id="ARBA00022676"/>
    </source>
</evidence>
<dbReference type="InterPro" id="IPR029489">
    <property type="entry name" value="OGT/SEC/SPY_C"/>
</dbReference>
<evidence type="ECO:0000256" key="7">
    <source>
        <dbReference type="ARBA" id="ARBA00022803"/>
    </source>
</evidence>
<keyword evidence="4" id="KW-0328">Glycosyltransferase</keyword>
<keyword evidence="12" id="KW-1185">Reference proteome</keyword>
<dbReference type="Gene3D" id="3.40.50.11380">
    <property type="match status" value="1"/>
</dbReference>
<evidence type="ECO:0000313" key="12">
    <source>
        <dbReference type="Proteomes" id="UP001632037"/>
    </source>
</evidence>
<dbReference type="GO" id="GO:0097363">
    <property type="term" value="F:protein O-acetylglucosaminyltransferase activity"/>
    <property type="evidence" value="ECO:0007669"/>
    <property type="project" value="UniProtKB-EC"/>
</dbReference>
<dbReference type="PANTHER" id="PTHR44998">
    <property type="match status" value="1"/>
</dbReference>
<dbReference type="PANTHER" id="PTHR44998:SF1">
    <property type="entry name" value="UDP-N-ACETYLGLUCOSAMINE--PEPTIDE N-ACETYLGLUCOSAMINYLTRANSFERASE 110 KDA SUBUNIT"/>
    <property type="match status" value="1"/>
</dbReference>
<dbReference type="EC" id="2.4.1.255" evidence="3"/>
<evidence type="ECO:0000256" key="1">
    <source>
        <dbReference type="ARBA" id="ARBA00004922"/>
    </source>
</evidence>
<name>A0ABD3FVX7_9STRA</name>
<dbReference type="Gene3D" id="3.40.50.2000">
    <property type="entry name" value="Glycogen Phosphorylase B"/>
    <property type="match status" value="2"/>
</dbReference>
<dbReference type="SMART" id="SM00028">
    <property type="entry name" value="TPR"/>
    <property type="match status" value="8"/>
</dbReference>
<comment type="caution">
    <text evidence="11">The sequence shown here is derived from an EMBL/GenBank/DDBJ whole genome shotgun (WGS) entry which is preliminary data.</text>
</comment>
<sequence length="1363" mass="154814">MASCRVFLLVFLCLWRCYSPIQADTILTATPENEASLTLAVDLYRASQEAAEVQDKERLLRESIEAYPEIAAAYNNLAMLVFTPESEDEALHLLERGLEAAEATKDLANVANIHNNLGFVIRERGKWSIAHSLEALEHFDKAFEINPEFVSALYNKASVLLALRRDLEAMDLFLKVLEFNPKDRQAHLDLGRIYFEHGQLDKALEHEDLVIQMATTTKEKLQGMHNKGVFLKENNLLSRALQVYEEMLTVDTVEAYVLVDLMNAKRSFCDWRDMETLENKVLAGAQQQLHFDIPKEPVVFLPYDSTLLKTSDIFRKHLAIRASKEYDQIKTLELLPLSWSEKEPTWERPETPKQLKIGYLSFDFRDHPMGHLTLGLIEQHAALARSVDTICYSYGPNSVASAPWRRQFEEKCGVFRDLLGMSDLQAAQTIGLDGIDVLVDLMAHTKGARLGIASLRPSRIVVNYLGYPGTMGSSFTDFAMVDRMVVPPEVAGSRMTEQVVYLPYTYQANRYEASIPSCAADTECIRANRCQHGLPSNTFVFCNFNTINKMESESFAVWMAILRQVPDSVLWLLAPSGPDASRVMELLHDQAMAHGVLPSRVIFAPRVEKYTHLARITVADLFLDSFIYNAHSTAADALWANVPIVTFWGDTFPSRVAASLILDAMPFPELVPHSVKGYEDMAVYLAKNPEVLNRLRASLVSHTLTSPLFNTKQTTETIEAAYEAMHDVVNRLHPFTKEGWKPKFQLVLQPERSVHPFGNTENVAFRLNDALQQGISLQDAGEYLSAENVYQRVLRASPGNADAIHLLGTIHYQNGQFLQAVKHISQAVAVNPLVSYYHSNLALSYMALEMFELAETEFQTALELDLSNHVAMRKLRELYSSPKAFDKIVDLYDKYGVPAFSRQEDIETTYEDFSEALAKTKRSLEAIQLLERAVKQHPTLFQLGYNLGVLYNEGGRYDEGNELQYATVLAQGRHVYDTQGQHFVKVPRPAHKIVIAFYCFEYGQAWWGQWGPSSLETGLGGSEEAVVFLSRELQERGYWVEIYGDPPPQDISSPDQIDQDVVRWYPHYTYDSEDRGVDVFVAWRYHISLALGKTARKKYLWMHDLPHQDAKQSPELLNSADGIFCLSEFHASTFPENLQSKITVSTNAVDPSFFVDGPNHADRFVYGSAPSRGLYPLLKAWPRIRESLPTAELSIFYGFRPAFIKWGNAQNGNFTEWMAEMNRLLTETPGVRYVGLVNHEQLAKEYSYAGFYLYPTTFSETSCISLMKAMANGAIPITSRFPASALPETTNDFDLGPEALQRYSIGEDSEWLEHWMQSIVDAVHNQQETTTVRHRMKRFARKKYRWEHIALQWHRVISKPRFP</sequence>
<evidence type="ECO:0000256" key="2">
    <source>
        <dbReference type="ARBA" id="ARBA00005386"/>
    </source>
</evidence>
<dbReference type="EMBL" id="JBIMZQ010000008">
    <property type="protein sequence ID" value="KAL3669821.1"/>
    <property type="molecule type" value="Genomic_DNA"/>
</dbReference>
<keyword evidence="5" id="KW-0808">Transferase</keyword>
<keyword evidence="9" id="KW-0732">Signal</keyword>
<dbReference type="Pfam" id="PF13844">
    <property type="entry name" value="Glyco_transf_41"/>
    <property type="match status" value="2"/>
</dbReference>
<evidence type="ECO:0000256" key="3">
    <source>
        <dbReference type="ARBA" id="ARBA00011970"/>
    </source>
</evidence>
<dbReference type="InterPro" id="IPR011990">
    <property type="entry name" value="TPR-like_helical_dom_sf"/>
</dbReference>
<evidence type="ECO:0000256" key="5">
    <source>
        <dbReference type="ARBA" id="ARBA00022679"/>
    </source>
</evidence>
<reference evidence="11 12" key="1">
    <citation type="submission" date="2024-09" db="EMBL/GenBank/DDBJ databases">
        <title>Genome sequencing and assembly of Phytophthora oleae, isolate VK10A, causative agent of rot of olive drupes.</title>
        <authorList>
            <person name="Conti Taguali S."/>
            <person name="Riolo M."/>
            <person name="La Spada F."/>
            <person name="Cacciola S.O."/>
            <person name="Dionisio G."/>
        </authorList>
    </citation>
    <scope>NUCLEOTIDE SEQUENCE [LARGE SCALE GENOMIC DNA]</scope>
    <source>
        <strain evidence="11 12">VK10A</strain>
    </source>
</reference>
<evidence type="ECO:0000259" key="10">
    <source>
        <dbReference type="Pfam" id="PF13844"/>
    </source>
</evidence>
<keyword evidence="6" id="KW-0677">Repeat</keyword>
<dbReference type="Pfam" id="PF14559">
    <property type="entry name" value="TPR_19"/>
    <property type="match status" value="1"/>
</dbReference>
<dbReference type="PROSITE" id="PS50005">
    <property type="entry name" value="TPR"/>
    <property type="match status" value="3"/>
</dbReference>
<feature type="signal peptide" evidence="9">
    <location>
        <begin position="1"/>
        <end position="23"/>
    </location>
</feature>
<evidence type="ECO:0000256" key="9">
    <source>
        <dbReference type="SAM" id="SignalP"/>
    </source>
</evidence>
<feature type="repeat" description="TPR" evidence="8">
    <location>
        <begin position="184"/>
        <end position="217"/>
    </location>
</feature>